<protein>
    <submittedName>
        <fullName evidence="3">EF-hand domain-containing protein</fullName>
    </submittedName>
</protein>
<dbReference type="EMBL" id="VOQQ01000001">
    <property type="protein sequence ID" value="TXC62907.1"/>
    <property type="molecule type" value="Genomic_DNA"/>
</dbReference>
<proteinExistence type="predicted"/>
<dbReference type="SUPFAM" id="SSF47473">
    <property type="entry name" value="EF-hand"/>
    <property type="match status" value="1"/>
</dbReference>
<comment type="caution">
    <text evidence="3">The sequence shown here is derived from an EMBL/GenBank/DDBJ whole genome shotgun (WGS) entry which is preliminary data.</text>
</comment>
<organism evidence="3 4">
    <name type="scientific">Allosphingosinicella ginsenosidimutans</name>
    <dbReference type="NCBI Taxonomy" id="1176539"/>
    <lineage>
        <taxon>Bacteria</taxon>
        <taxon>Pseudomonadati</taxon>
        <taxon>Pseudomonadota</taxon>
        <taxon>Alphaproteobacteria</taxon>
        <taxon>Sphingomonadales</taxon>
        <taxon>Sphingomonadaceae</taxon>
        <taxon>Allosphingosinicella</taxon>
    </lineage>
</organism>
<dbReference type="AlphaFoldDB" id="A0A5C6TR46"/>
<name>A0A5C6TR46_9SPHN</name>
<evidence type="ECO:0000259" key="2">
    <source>
        <dbReference type="PROSITE" id="PS50222"/>
    </source>
</evidence>
<evidence type="ECO:0000256" key="1">
    <source>
        <dbReference type="SAM" id="MobiDB-lite"/>
    </source>
</evidence>
<dbReference type="PROSITE" id="PS00018">
    <property type="entry name" value="EF_HAND_1"/>
    <property type="match status" value="1"/>
</dbReference>
<dbReference type="PROSITE" id="PS50222">
    <property type="entry name" value="EF_HAND_2"/>
    <property type="match status" value="1"/>
</dbReference>
<feature type="region of interest" description="Disordered" evidence="1">
    <location>
        <begin position="55"/>
        <end position="89"/>
    </location>
</feature>
<evidence type="ECO:0000313" key="3">
    <source>
        <dbReference type="EMBL" id="TXC62907.1"/>
    </source>
</evidence>
<evidence type="ECO:0000313" key="4">
    <source>
        <dbReference type="Proteomes" id="UP000321249"/>
    </source>
</evidence>
<dbReference type="Proteomes" id="UP000321249">
    <property type="component" value="Unassembled WGS sequence"/>
</dbReference>
<keyword evidence="4" id="KW-1185">Reference proteome</keyword>
<dbReference type="InterPro" id="IPR011992">
    <property type="entry name" value="EF-hand-dom_pair"/>
</dbReference>
<dbReference type="GO" id="GO:0005509">
    <property type="term" value="F:calcium ion binding"/>
    <property type="evidence" value="ECO:0007669"/>
    <property type="project" value="InterPro"/>
</dbReference>
<dbReference type="Gene3D" id="1.10.238.10">
    <property type="entry name" value="EF-hand"/>
    <property type="match status" value="1"/>
</dbReference>
<accession>A0A5C6TR46</accession>
<gene>
    <name evidence="3" type="ORF">FRZ32_04025</name>
</gene>
<reference evidence="3 4" key="1">
    <citation type="journal article" date="2015" name="J. Microbiol.">
        <title>Sphingosinicella ginsenosidimutans sp. nov., with ginsenoside converting activity.</title>
        <authorList>
            <person name="Kim J.K."/>
            <person name="Kang M.S."/>
            <person name="Park S.C."/>
            <person name="Kim K.M."/>
            <person name="Choi K."/>
            <person name="Yoon M.H."/>
            <person name="Im W.T."/>
        </authorList>
    </citation>
    <scope>NUCLEOTIDE SEQUENCE [LARGE SCALE GENOMIC DNA]</scope>
    <source>
        <strain evidence="3 4">BS-11</strain>
    </source>
</reference>
<dbReference type="InterPro" id="IPR002048">
    <property type="entry name" value="EF_hand_dom"/>
</dbReference>
<feature type="compositionally biased region" description="Polar residues" evidence="1">
    <location>
        <begin position="63"/>
        <end position="74"/>
    </location>
</feature>
<feature type="domain" description="EF-hand" evidence="2">
    <location>
        <begin position="77"/>
        <end position="112"/>
    </location>
</feature>
<sequence>MGNRTIVLNRARGREYSRRRMPSGANFRRVCMNTMLIAAVASFIASTQSYPQGGYASHPEITQGPNHSNPTGLTRSAAEAQARAQFRSHDTNHDGFLTADEFGPSNSAVLTQLDTDHDGKASRDEVVTSLMAQFDAADTNHDHVLSDTERQASMHGGQ</sequence>
<dbReference type="Pfam" id="PF13499">
    <property type="entry name" value="EF-hand_7"/>
    <property type="match status" value="1"/>
</dbReference>
<dbReference type="InterPro" id="IPR018247">
    <property type="entry name" value="EF_Hand_1_Ca_BS"/>
</dbReference>